<dbReference type="GO" id="GO:0003743">
    <property type="term" value="F:translation initiation factor activity"/>
    <property type="evidence" value="ECO:0007669"/>
    <property type="project" value="UniProtKB-KW"/>
</dbReference>
<reference evidence="5 6" key="1">
    <citation type="journal article" date="2018" name="IMA Fungus">
        <title>IMA Genome-F 9: Draft genome sequence of Annulohypoxylon stygium, Aspergillus mulundensis, Berkeleyomyces basicola (syn. Thielaviopsis basicola), Ceratocystis smalleyi, two Cercospora beticola strains, Coleophoma cylindrospora, Fusarium fracticaudum, Phialophora cf. hyalina, and Morchella septimelata.</title>
        <authorList>
            <person name="Wingfield B.D."/>
            <person name="Bills G.F."/>
            <person name="Dong Y."/>
            <person name="Huang W."/>
            <person name="Nel W.J."/>
            <person name="Swalarsk-Parry B.S."/>
            <person name="Vaghefi N."/>
            <person name="Wilken P.M."/>
            <person name="An Z."/>
            <person name="de Beer Z.W."/>
            <person name="De Vos L."/>
            <person name="Chen L."/>
            <person name="Duong T.A."/>
            <person name="Gao Y."/>
            <person name="Hammerbacher A."/>
            <person name="Kikkert J.R."/>
            <person name="Li Y."/>
            <person name="Li H."/>
            <person name="Li K."/>
            <person name="Li Q."/>
            <person name="Liu X."/>
            <person name="Ma X."/>
            <person name="Naidoo K."/>
            <person name="Pethybridge S.J."/>
            <person name="Sun J."/>
            <person name="Steenkamp E.T."/>
            <person name="van der Nest M.A."/>
            <person name="van Wyk S."/>
            <person name="Wingfield M.J."/>
            <person name="Xiong C."/>
            <person name="Yue Q."/>
            <person name="Zhang X."/>
        </authorList>
    </citation>
    <scope>NUCLEOTIDE SEQUENCE [LARGE SCALE GENOMIC DNA]</scope>
    <source>
        <strain evidence="5 6">BP 5553</strain>
    </source>
</reference>
<keyword evidence="2" id="KW-0396">Initiation factor</keyword>
<name>A0A370TV98_9HELO</name>
<dbReference type="Proteomes" id="UP000254866">
    <property type="component" value="Unassembled WGS sequence"/>
</dbReference>
<dbReference type="InterPro" id="IPR036788">
    <property type="entry name" value="T_IF-3_C_sf"/>
</dbReference>
<gene>
    <name evidence="5" type="ORF">BP5553_03770</name>
</gene>
<comment type="similarity">
    <text evidence="1">Belongs to the IF-3 family.</text>
</comment>
<dbReference type="EMBL" id="NPIC01000002">
    <property type="protein sequence ID" value="RDL39430.1"/>
    <property type="molecule type" value="Genomic_DNA"/>
</dbReference>
<dbReference type="AlphaFoldDB" id="A0A370TV98"/>
<dbReference type="PANTHER" id="PTHR10938">
    <property type="entry name" value="TRANSLATION INITIATION FACTOR IF-3"/>
    <property type="match status" value="1"/>
</dbReference>
<dbReference type="GO" id="GO:0043022">
    <property type="term" value="F:ribosome binding"/>
    <property type="evidence" value="ECO:0007669"/>
    <property type="project" value="TreeGrafter"/>
</dbReference>
<dbReference type="InterPro" id="IPR001288">
    <property type="entry name" value="Translation_initiation_fac_3"/>
</dbReference>
<dbReference type="STRING" id="2656787.A0A370TV98"/>
<dbReference type="Pfam" id="PF05198">
    <property type="entry name" value="IF3_N"/>
    <property type="match status" value="1"/>
</dbReference>
<dbReference type="GO" id="GO:0005739">
    <property type="term" value="C:mitochondrion"/>
    <property type="evidence" value="ECO:0007669"/>
    <property type="project" value="TreeGrafter"/>
</dbReference>
<dbReference type="Gene3D" id="3.10.20.80">
    <property type="entry name" value="Translation initiation factor 3 (IF-3), N-terminal domain"/>
    <property type="match status" value="1"/>
</dbReference>
<feature type="domain" description="Translation initiation factor 3 N-terminal" evidence="4">
    <location>
        <begin position="74"/>
        <end position="143"/>
    </location>
</feature>
<dbReference type="RefSeq" id="XP_031872086.1">
    <property type="nucleotide sequence ID" value="XM_032012393.1"/>
</dbReference>
<dbReference type="InterPro" id="IPR036787">
    <property type="entry name" value="T_IF-3_N_sf"/>
</dbReference>
<proteinExistence type="inferred from homology"/>
<comment type="caution">
    <text evidence="5">The sequence shown here is derived from an EMBL/GenBank/DDBJ whole genome shotgun (WGS) entry which is preliminary data.</text>
</comment>
<accession>A0A370TV98</accession>
<dbReference type="PANTHER" id="PTHR10938:SF0">
    <property type="entry name" value="TRANSLATION INITIATION FACTOR IF-3, MITOCHONDRIAL"/>
    <property type="match status" value="1"/>
</dbReference>
<evidence type="ECO:0000313" key="5">
    <source>
        <dbReference type="EMBL" id="RDL39430.1"/>
    </source>
</evidence>
<protein>
    <recommendedName>
        <fullName evidence="4">Translation initiation factor 3 N-terminal domain-containing protein</fullName>
    </recommendedName>
</protein>
<evidence type="ECO:0000313" key="6">
    <source>
        <dbReference type="Proteomes" id="UP000254866"/>
    </source>
</evidence>
<dbReference type="OrthoDB" id="21573at2759"/>
<dbReference type="GeneID" id="43596619"/>
<evidence type="ECO:0000256" key="1">
    <source>
        <dbReference type="ARBA" id="ARBA00005439"/>
    </source>
</evidence>
<dbReference type="InterPro" id="IPR019814">
    <property type="entry name" value="Translation_initiation_fac_3_N"/>
</dbReference>
<evidence type="ECO:0000259" key="4">
    <source>
        <dbReference type="Pfam" id="PF05198"/>
    </source>
</evidence>
<keyword evidence="3" id="KW-0648">Protein biosynthesis</keyword>
<dbReference type="Gene3D" id="3.30.110.10">
    <property type="entry name" value="Translation initiation factor 3 (IF-3), C-terminal domain"/>
    <property type="match status" value="1"/>
</dbReference>
<dbReference type="GO" id="GO:0070124">
    <property type="term" value="P:mitochondrial translational initiation"/>
    <property type="evidence" value="ECO:0007669"/>
    <property type="project" value="TreeGrafter"/>
</dbReference>
<organism evidence="5 6">
    <name type="scientific">Venustampulla echinocandica</name>
    <dbReference type="NCBI Taxonomy" id="2656787"/>
    <lineage>
        <taxon>Eukaryota</taxon>
        <taxon>Fungi</taxon>
        <taxon>Dikarya</taxon>
        <taxon>Ascomycota</taxon>
        <taxon>Pezizomycotina</taxon>
        <taxon>Leotiomycetes</taxon>
        <taxon>Helotiales</taxon>
        <taxon>Pleuroascaceae</taxon>
        <taxon>Venustampulla</taxon>
    </lineage>
</organism>
<keyword evidence="6" id="KW-1185">Reference proteome</keyword>
<sequence length="242" mass="27524">MQSSKCIFSTAAALQRTFITPFEQRQLQFVFQSSRASSLCRQAPRLLSPLARQQQKRYYYVAGTNPVKSRLPQNDEIKAFSVHLVNEDGTLGELHRTRFLLDRLVKGEALIMVAEAEAGRPPVCKIINRKEQAAADREKKKKAQATKDPSSTVKNIELNWAIESNDLGHRMDRLKEFLGKGYKVDLLLQKKRKGRPTTMEEAQELVNTVKQTVEDAGGREYKEMTGDLLRQVMLFTVGKVQK</sequence>
<evidence type="ECO:0000256" key="2">
    <source>
        <dbReference type="ARBA" id="ARBA00022540"/>
    </source>
</evidence>
<dbReference type="SUPFAM" id="SSF55200">
    <property type="entry name" value="Translation initiation factor IF3, C-terminal domain"/>
    <property type="match status" value="1"/>
</dbReference>
<evidence type="ECO:0000256" key="3">
    <source>
        <dbReference type="ARBA" id="ARBA00022917"/>
    </source>
</evidence>
<dbReference type="GO" id="GO:0032790">
    <property type="term" value="P:ribosome disassembly"/>
    <property type="evidence" value="ECO:0007669"/>
    <property type="project" value="TreeGrafter"/>
</dbReference>